<accession>A0ABW0XKP6</accession>
<dbReference type="GO" id="GO:0005524">
    <property type="term" value="F:ATP binding"/>
    <property type="evidence" value="ECO:0007669"/>
    <property type="project" value="UniProtKB-KW"/>
</dbReference>
<protein>
    <submittedName>
        <fullName evidence="2">Large ATP-binding protein</fullName>
    </submittedName>
</protein>
<dbReference type="Proteomes" id="UP001596183">
    <property type="component" value="Unassembled WGS sequence"/>
</dbReference>
<evidence type="ECO:0000313" key="3">
    <source>
        <dbReference type="Proteomes" id="UP001596183"/>
    </source>
</evidence>
<proteinExistence type="predicted"/>
<sequence length="275" mass="29738">MNPYDATTHPGTHLVAETLGVTEVSTLNTTYSLGDPLYRAATRVIGTAYELDELHSRVTHAAKDVLRLLEPVGLGELDGARVSYALLRTAAPELGDLLAQQDRAYGQLVESISAYRRLLPAPDSAQRSTNKGPGPAQKTTSDRDDDWAVARDRRLVALEAVEAGDVRLRRTAIGKDAYVSREKTQRQAPAIWPETVQRLVAEGLLHQDTSEGLYRPGQLLSLTPQGEAALRDARETTTRVSAALGRSTTPANFVALSDSTAVPVARTSLTSSRSR</sequence>
<reference evidence="3" key="1">
    <citation type="journal article" date="2019" name="Int. J. Syst. Evol. Microbiol.">
        <title>The Global Catalogue of Microorganisms (GCM) 10K type strain sequencing project: providing services to taxonomists for standard genome sequencing and annotation.</title>
        <authorList>
            <consortium name="The Broad Institute Genomics Platform"/>
            <consortium name="The Broad Institute Genome Sequencing Center for Infectious Disease"/>
            <person name="Wu L."/>
            <person name="Ma J."/>
        </authorList>
    </citation>
    <scope>NUCLEOTIDE SEQUENCE [LARGE SCALE GENOMIC DNA]</scope>
    <source>
        <strain evidence="3">JCM 13852</strain>
    </source>
</reference>
<comment type="caution">
    <text evidence="2">The sequence shown here is derived from an EMBL/GenBank/DDBJ whole genome shotgun (WGS) entry which is preliminary data.</text>
</comment>
<keyword evidence="2" id="KW-0067">ATP-binding</keyword>
<keyword evidence="3" id="KW-1185">Reference proteome</keyword>
<keyword evidence="2" id="KW-0547">Nucleotide-binding</keyword>
<evidence type="ECO:0000313" key="2">
    <source>
        <dbReference type="EMBL" id="MFC5669566.1"/>
    </source>
</evidence>
<name>A0ABW0XKP6_9ACTN</name>
<feature type="region of interest" description="Disordered" evidence="1">
    <location>
        <begin position="121"/>
        <end position="145"/>
    </location>
</feature>
<dbReference type="EMBL" id="JBHSPC010000014">
    <property type="protein sequence ID" value="MFC5669566.1"/>
    <property type="molecule type" value="Genomic_DNA"/>
</dbReference>
<evidence type="ECO:0000256" key="1">
    <source>
        <dbReference type="SAM" id="MobiDB-lite"/>
    </source>
</evidence>
<organism evidence="2 3">
    <name type="scientific">Streptomyces incanus</name>
    <dbReference type="NCBI Taxonomy" id="887453"/>
    <lineage>
        <taxon>Bacteria</taxon>
        <taxon>Bacillati</taxon>
        <taxon>Actinomycetota</taxon>
        <taxon>Actinomycetes</taxon>
        <taxon>Kitasatosporales</taxon>
        <taxon>Streptomycetaceae</taxon>
        <taxon>Streptomyces</taxon>
    </lineage>
</organism>
<gene>
    <name evidence="2" type="ORF">ACFP2V_05400</name>
</gene>
<dbReference type="RefSeq" id="WP_381206193.1">
    <property type="nucleotide sequence ID" value="NZ_JBHSPC010000014.1"/>
</dbReference>